<accession>A0ACD3B0I8</accession>
<reference evidence="1 2" key="1">
    <citation type="journal article" date="2019" name="Nat. Ecol. Evol.">
        <title>Megaphylogeny resolves global patterns of mushroom evolution.</title>
        <authorList>
            <person name="Varga T."/>
            <person name="Krizsan K."/>
            <person name="Foldi C."/>
            <person name="Dima B."/>
            <person name="Sanchez-Garcia M."/>
            <person name="Sanchez-Ramirez S."/>
            <person name="Szollosi G.J."/>
            <person name="Szarkandi J.G."/>
            <person name="Papp V."/>
            <person name="Albert L."/>
            <person name="Andreopoulos W."/>
            <person name="Angelini C."/>
            <person name="Antonin V."/>
            <person name="Barry K.W."/>
            <person name="Bougher N.L."/>
            <person name="Buchanan P."/>
            <person name="Buyck B."/>
            <person name="Bense V."/>
            <person name="Catcheside P."/>
            <person name="Chovatia M."/>
            <person name="Cooper J."/>
            <person name="Damon W."/>
            <person name="Desjardin D."/>
            <person name="Finy P."/>
            <person name="Geml J."/>
            <person name="Haridas S."/>
            <person name="Hughes K."/>
            <person name="Justo A."/>
            <person name="Karasinski D."/>
            <person name="Kautmanova I."/>
            <person name="Kiss B."/>
            <person name="Kocsube S."/>
            <person name="Kotiranta H."/>
            <person name="LaButti K.M."/>
            <person name="Lechner B.E."/>
            <person name="Liimatainen K."/>
            <person name="Lipzen A."/>
            <person name="Lukacs Z."/>
            <person name="Mihaltcheva S."/>
            <person name="Morgado L.N."/>
            <person name="Niskanen T."/>
            <person name="Noordeloos M.E."/>
            <person name="Ohm R.A."/>
            <person name="Ortiz-Santana B."/>
            <person name="Ovrebo C."/>
            <person name="Racz N."/>
            <person name="Riley R."/>
            <person name="Savchenko A."/>
            <person name="Shiryaev A."/>
            <person name="Soop K."/>
            <person name="Spirin V."/>
            <person name="Szebenyi C."/>
            <person name="Tomsovsky M."/>
            <person name="Tulloss R.E."/>
            <person name="Uehling J."/>
            <person name="Grigoriev I.V."/>
            <person name="Vagvolgyi C."/>
            <person name="Papp T."/>
            <person name="Martin F.M."/>
            <person name="Miettinen O."/>
            <person name="Hibbett D.S."/>
            <person name="Nagy L.G."/>
        </authorList>
    </citation>
    <scope>NUCLEOTIDE SEQUENCE [LARGE SCALE GENOMIC DNA]</scope>
    <source>
        <strain evidence="1 2">NL-1719</strain>
    </source>
</reference>
<organism evidence="1 2">
    <name type="scientific">Pluteus cervinus</name>
    <dbReference type="NCBI Taxonomy" id="181527"/>
    <lineage>
        <taxon>Eukaryota</taxon>
        <taxon>Fungi</taxon>
        <taxon>Dikarya</taxon>
        <taxon>Basidiomycota</taxon>
        <taxon>Agaricomycotina</taxon>
        <taxon>Agaricomycetes</taxon>
        <taxon>Agaricomycetidae</taxon>
        <taxon>Agaricales</taxon>
        <taxon>Pluteineae</taxon>
        <taxon>Pluteaceae</taxon>
        <taxon>Pluteus</taxon>
    </lineage>
</organism>
<gene>
    <name evidence="1" type="ORF">BDN72DRAFT_793526</name>
</gene>
<keyword evidence="2" id="KW-1185">Reference proteome</keyword>
<proteinExistence type="predicted"/>
<evidence type="ECO:0000313" key="2">
    <source>
        <dbReference type="Proteomes" id="UP000308600"/>
    </source>
</evidence>
<sequence length="368" mass="41207">MDRPVTSKARGVCKYYTESRGCYAGDSCKFLHGDTKLSPYDQSKKCRFYAKGFCKKGKHCWFKHVDPPNELPKDEEEETCCICFEKPLTFGLLSGCSHVFCLECIRQWRDPNGKQADVVFSGNTKKCPMCRASSKFITPSSRFYPTDDPQRERTTLAYKESMGRVSCKYYQDSISSPSGTPFCPFGKDCFYQHKNKDGTSYIFNDGVDKYMPVHQARQSDYTFTFNLASLLEFATGADDLVGPDIADRSGQSLDEVMEGADGAQNRRDVNDARHDRSTTVLQAVEAIRAGLERIAGQRLVAGAVGQAEEHPPGFGWLSQIPDPGRVIDRLETLVGPFDDRNHWVSTQVLDRRGRSVIVCVGGTVLPHH</sequence>
<name>A0ACD3B0I8_9AGAR</name>
<dbReference type="EMBL" id="ML208295">
    <property type="protein sequence ID" value="TFK71605.1"/>
    <property type="molecule type" value="Genomic_DNA"/>
</dbReference>
<evidence type="ECO:0000313" key="1">
    <source>
        <dbReference type="EMBL" id="TFK71605.1"/>
    </source>
</evidence>
<protein>
    <submittedName>
        <fullName evidence="1">Uncharacterized protein</fullName>
    </submittedName>
</protein>
<dbReference type="Proteomes" id="UP000308600">
    <property type="component" value="Unassembled WGS sequence"/>
</dbReference>